<dbReference type="AlphaFoldDB" id="D2RHN6"/>
<dbReference type="EMBL" id="CP001857">
    <property type="protein sequence ID" value="ADB57811.1"/>
    <property type="molecule type" value="Genomic_DNA"/>
</dbReference>
<dbReference type="HOGENOM" id="CLU_101652_0_0_2"/>
<dbReference type="PaxDb" id="572546-Arcpr_0747"/>
<dbReference type="RefSeq" id="WP_012940147.1">
    <property type="nucleotide sequence ID" value="NC_013741.1"/>
</dbReference>
<evidence type="ECO:0000313" key="4">
    <source>
        <dbReference type="Proteomes" id="UP000001901"/>
    </source>
</evidence>
<evidence type="ECO:0000313" key="3">
    <source>
        <dbReference type="EMBL" id="ADB57811.1"/>
    </source>
</evidence>
<proteinExistence type="predicted"/>
<accession>D2RHN6</accession>
<feature type="transmembrane region" description="Helical" evidence="1">
    <location>
        <begin position="7"/>
        <end position="29"/>
    </location>
</feature>
<evidence type="ECO:0000256" key="1">
    <source>
        <dbReference type="SAM" id="Phobius"/>
    </source>
</evidence>
<feature type="transmembrane region" description="Helical" evidence="1">
    <location>
        <begin position="41"/>
        <end position="63"/>
    </location>
</feature>
<keyword evidence="1" id="KW-0812">Transmembrane</keyword>
<keyword evidence="1" id="KW-0472">Membrane</keyword>
<gene>
    <name evidence="3" type="ordered locus">Arcpr_0747</name>
</gene>
<protein>
    <recommendedName>
        <fullName evidence="2">Cell division protein A N-terminal domain-containing protein</fullName>
    </recommendedName>
</protein>
<name>D2RHN6_ARCPA</name>
<dbReference type="InterPro" id="IPR055563">
    <property type="entry name" value="CdpA_N"/>
</dbReference>
<dbReference type="Proteomes" id="UP000001901">
    <property type="component" value="Chromosome"/>
</dbReference>
<dbReference type="eggNOG" id="arCOG02827">
    <property type="taxonomic scope" value="Archaea"/>
</dbReference>
<feature type="transmembrane region" description="Helical" evidence="1">
    <location>
        <begin position="94"/>
        <end position="117"/>
    </location>
</feature>
<dbReference type="GeneID" id="8739407"/>
<sequence length="233" mass="25750">MRYFSNTLIFVVGLGLIVLGLVFIVYFQLHYGSEPTLVKTTFSLVGLGVPLAVQGIAGMLGYVKYSRATGLSGFLLCVLGLLAFLYLYPKGWIYPTISIVATIYALGLILVLGGLFAEVVQRIIESKPVTVSREISKKASGETPEFDESVFLEPVKFPEPEITFKDIETGDIKFGKALNGRIGKVVKVKDNVDYDATLLNRVKDGKLEIKVKDDEISKISKILKDMESRMKKD</sequence>
<dbReference type="STRING" id="572546.Arcpr_0747"/>
<feature type="domain" description="Cell division protein A N-terminal" evidence="2">
    <location>
        <begin position="8"/>
        <end position="125"/>
    </location>
</feature>
<dbReference type="KEGG" id="apo:Arcpr_0747"/>
<reference evidence="3 4" key="1">
    <citation type="journal article" date="2010" name="Stand. Genomic Sci.">
        <title>Complete genome sequence of Archaeoglobus profundus type strain (AV18).</title>
        <authorList>
            <person name="von Jan M."/>
            <person name="Lapidus A."/>
            <person name="Del Rio T.G."/>
            <person name="Copeland A."/>
            <person name="Tice H."/>
            <person name="Cheng J.F."/>
            <person name="Lucas S."/>
            <person name="Chen F."/>
            <person name="Nolan M."/>
            <person name="Goodwin L."/>
            <person name="Han C."/>
            <person name="Pitluck S."/>
            <person name="Liolios K."/>
            <person name="Ivanova N."/>
            <person name="Mavromatis K."/>
            <person name="Ovchinnikova G."/>
            <person name="Chertkov O."/>
            <person name="Pati A."/>
            <person name="Chen A."/>
            <person name="Palaniappan K."/>
            <person name="Land M."/>
            <person name="Hauser L."/>
            <person name="Chang Y.J."/>
            <person name="Jeffries C.D."/>
            <person name="Saunders E."/>
            <person name="Brettin T."/>
            <person name="Detter J.C."/>
            <person name="Chain P."/>
            <person name="Eichinger K."/>
            <person name="Huber H."/>
            <person name="Spring S."/>
            <person name="Rohde M."/>
            <person name="Goker M."/>
            <person name="Wirth R."/>
            <person name="Woyke T."/>
            <person name="Bristow J."/>
            <person name="Eisen J.A."/>
            <person name="Markowitz V."/>
            <person name="Hugenholtz P."/>
            <person name="Kyrpides N.C."/>
            <person name="Klenk H.P."/>
        </authorList>
    </citation>
    <scope>NUCLEOTIDE SEQUENCE [LARGE SCALE GENOMIC DNA]</scope>
    <source>
        <strain evidence="4">DSM 5631 / JCM 9629 / NBRC 100127 / Av18</strain>
    </source>
</reference>
<keyword evidence="4" id="KW-1185">Reference proteome</keyword>
<dbReference type="Pfam" id="PF23600">
    <property type="entry name" value="CdpA_N"/>
    <property type="match status" value="1"/>
</dbReference>
<feature type="transmembrane region" description="Helical" evidence="1">
    <location>
        <begin position="70"/>
        <end position="88"/>
    </location>
</feature>
<keyword evidence="1" id="KW-1133">Transmembrane helix</keyword>
<evidence type="ECO:0000259" key="2">
    <source>
        <dbReference type="Pfam" id="PF23600"/>
    </source>
</evidence>
<organism evidence="3 4">
    <name type="scientific">Archaeoglobus profundus (strain DSM 5631 / JCM 9629 / NBRC 100127 / Av18)</name>
    <dbReference type="NCBI Taxonomy" id="572546"/>
    <lineage>
        <taxon>Archaea</taxon>
        <taxon>Methanobacteriati</taxon>
        <taxon>Methanobacteriota</taxon>
        <taxon>Archaeoglobi</taxon>
        <taxon>Archaeoglobales</taxon>
        <taxon>Archaeoglobaceae</taxon>
        <taxon>Archaeoglobus</taxon>
    </lineage>
</organism>